<comment type="subcellular location">
    <subcellularLocation>
        <location evidence="9">Membrane</location>
        <topology evidence="9">Single-pass type I membrane protein</topology>
    </subcellularLocation>
</comment>
<keyword evidence="7" id="KW-0325">Glycoprotein</keyword>
<dbReference type="Proteomes" id="UP000694845">
    <property type="component" value="Unplaced"/>
</dbReference>
<gene>
    <name evidence="14" type="primary">LOC110990189</name>
</gene>
<evidence type="ECO:0000256" key="5">
    <source>
        <dbReference type="ARBA" id="ARBA00022989"/>
    </source>
</evidence>
<feature type="disulfide bond" evidence="8">
    <location>
        <begin position="171"/>
        <end position="180"/>
    </location>
</feature>
<accession>A0A8B7ZYZ8</accession>
<evidence type="ECO:0000256" key="11">
    <source>
        <dbReference type="SAM" id="SignalP"/>
    </source>
</evidence>
<evidence type="ECO:0000256" key="3">
    <source>
        <dbReference type="ARBA" id="ARBA00022692"/>
    </source>
</evidence>
<evidence type="ECO:0000256" key="6">
    <source>
        <dbReference type="ARBA" id="ARBA00023157"/>
    </source>
</evidence>
<evidence type="ECO:0000256" key="8">
    <source>
        <dbReference type="PROSITE-ProRule" id="PRU00377"/>
    </source>
</evidence>
<keyword evidence="9 11" id="KW-0732">Signal</keyword>
<feature type="chain" id="PRO_5034389070" description="Delta-like protein" evidence="11">
    <location>
        <begin position="21"/>
        <end position="395"/>
    </location>
</feature>
<evidence type="ECO:0000256" key="9">
    <source>
        <dbReference type="RuleBase" id="RU280815"/>
    </source>
</evidence>
<evidence type="ECO:0000313" key="13">
    <source>
        <dbReference type="Proteomes" id="UP000694845"/>
    </source>
</evidence>
<dbReference type="OMA" id="LPGECIC"/>
<dbReference type="RefSeq" id="XP_022110748.1">
    <property type="nucleotide sequence ID" value="XM_022255056.1"/>
</dbReference>
<keyword evidence="9 10" id="KW-0472">Membrane</keyword>
<name>A0A8B7ZYZ8_ACAPL</name>
<keyword evidence="3 9" id="KW-0812">Transmembrane</keyword>
<dbReference type="PROSITE" id="PS51051">
    <property type="entry name" value="DSL"/>
    <property type="match status" value="1"/>
</dbReference>
<feature type="disulfide bond" evidence="8">
    <location>
        <begin position="205"/>
        <end position="214"/>
    </location>
</feature>
<dbReference type="GO" id="GO:0016020">
    <property type="term" value="C:membrane"/>
    <property type="evidence" value="ECO:0007669"/>
    <property type="project" value="UniProtKB-SubCell"/>
</dbReference>
<dbReference type="OrthoDB" id="6250255at2759"/>
<dbReference type="Gene3D" id="2.60.40.3510">
    <property type="match status" value="1"/>
</dbReference>
<keyword evidence="2 9" id="KW-0245">EGF-like domain</keyword>
<feature type="transmembrane region" description="Helical" evidence="10">
    <location>
        <begin position="280"/>
        <end position="300"/>
    </location>
</feature>
<organism evidence="13 14">
    <name type="scientific">Acanthaster planci</name>
    <name type="common">Crown-of-thorns starfish</name>
    <dbReference type="NCBI Taxonomy" id="133434"/>
    <lineage>
        <taxon>Eukaryota</taxon>
        <taxon>Metazoa</taxon>
        <taxon>Echinodermata</taxon>
        <taxon>Eleutherozoa</taxon>
        <taxon>Asterozoa</taxon>
        <taxon>Asteroidea</taxon>
        <taxon>Valvatacea</taxon>
        <taxon>Valvatida</taxon>
        <taxon>Acanthasteridae</taxon>
        <taxon>Acanthaster</taxon>
    </lineage>
</organism>
<protein>
    <recommendedName>
        <fullName evidence="9">Delta-like protein</fullName>
    </recommendedName>
</protein>
<evidence type="ECO:0000256" key="1">
    <source>
        <dbReference type="ARBA" id="ARBA00022473"/>
    </source>
</evidence>
<evidence type="ECO:0000313" key="14">
    <source>
        <dbReference type="RefSeq" id="XP_022110748.1"/>
    </source>
</evidence>
<feature type="domain" description="DSL" evidence="12">
    <location>
        <begin position="169"/>
        <end position="214"/>
    </location>
</feature>
<dbReference type="AlphaFoldDB" id="A0A8B7ZYZ8"/>
<evidence type="ECO:0000256" key="2">
    <source>
        <dbReference type="ARBA" id="ARBA00022536"/>
    </source>
</evidence>
<dbReference type="GO" id="GO:0007219">
    <property type="term" value="P:Notch signaling pathway"/>
    <property type="evidence" value="ECO:0007669"/>
    <property type="project" value="InterPro"/>
</dbReference>
<sequence>MDCLFFAVFLIFQAFVLVRSSATVEFKFQRWSNPDHSGLAGDCCDPGWNCGSCDNYFIVCLDDLPGSGDFNDCGIKSTRTDVVFDDNDEFDFPSTIPNNIANPQTIRVASWEGGMRVKLQVWDKDSNSDSKIEETFEDIAQNSSAAQSSAQWVTYTMGTHSHFFFQVRVYCNANYYTSDCSEYCVPTDDQNGHYTCDTITGAKICLDGWEGVLCNQVIEVLTSTTALAPNSTVLRTMKTWAPTALALKSTVFGTWSTQAAFVVTTQISLTENFSWASNHWYIFPVLFLVTVVVVTGGLIIRFKRNKKSSVVGRGESDKTQIQVDADDATCLRSAYKVGNQAVTDEHDSSVFCEVDSEVHAVAYRVKSDGVPVSVDAVYEVCPPEGGDEPVYEMTL</sequence>
<reference evidence="14" key="1">
    <citation type="submission" date="2025-08" db="UniProtKB">
        <authorList>
            <consortium name="RefSeq"/>
        </authorList>
    </citation>
    <scope>IDENTIFICATION</scope>
</reference>
<dbReference type="InterPro" id="IPR011651">
    <property type="entry name" value="Notch_ligand_N"/>
</dbReference>
<comment type="function">
    <text evidence="9">Putative Notch ligand involved in the mediation of Notch signaling.</text>
</comment>
<dbReference type="Gene3D" id="2.10.25.140">
    <property type="match status" value="1"/>
</dbReference>
<proteinExistence type="predicted"/>
<evidence type="ECO:0000256" key="10">
    <source>
        <dbReference type="SAM" id="Phobius"/>
    </source>
</evidence>
<dbReference type="KEGG" id="aplc:110990189"/>
<dbReference type="GeneID" id="110990189"/>
<evidence type="ECO:0000256" key="7">
    <source>
        <dbReference type="ARBA" id="ARBA00023180"/>
    </source>
</evidence>
<keyword evidence="13" id="KW-1185">Reference proteome</keyword>
<feature type="signal peptide" evidence="11">
    <location>
        <begin position="1"/>
        <end position="20"/>
    </location>
</feature>
<keyword evidence="1 9" id="KW-0217">Developmental protein</keyword>
<feature type="disulfide bond" evidence="8">
    <location>
        <begin position="184"/>
        <end position="196"/>
    </location>
</feature>
<keyword evidence="6 8" id="KW-1015">Disulfide bond</keyword>
<evidence type="ECO:0000259" key="12">
    <source>
        <dbReference type="PROSITE" id="PS51051"/>
    </source>
</evidence>
<dbReference type="SMART" id="SM00051">
    <property type="entry name" value="DSL"/>
    <property type="match status" value="1"/>
</dbReference>
<dbReference type="Pfam" id="PF01414">
    <property type="entry name" value="DSL"/>
    <property type="match status" value="1"/>
</dbReference>
<dbReference type="FunFam" id="2.10.25.140:FF:000001">
    <property type="entry name" value="Delta-like protein"/>
    <property type="match status" value="1"/>
</dbReference>
<keyword evidence="5 9" id="KW-1133">Transmembrane helix</keyword>
<evidence type="ECO:0000256" key="4">
    <source>
        <dbReference type="ARBA" id="ARBA00022737"/>
    </source>
</evidence>
<dbReference type="Pfam" id="PF07657">
    <property type="entry name" value="MNNL"/>
    <property type="match status" value="1"/>
</dbReference>
<dbReference type="InterPro" id="IPR001774">
    <property type="entry name" value="DSL"/>
</dbReference>
<keyword evidence="4 9" id="KW-0677">Repeat</keyword>